<evidence type="ECO:0000313" key="4">
    <source>
        <dbReference type="Proteomes" id="UP000281726"/>
    </source>
</evidence>
<evidence type="ECO:0000313" key="3">
    <source>
        <dbReference type="EMBL" id="RKN47527.1"/>
    </source>
</evidence>
<dbReference type="InterPro" id="IPR052897">
    <property type="entry name" value="Sec-Metab_Biosynth_Hydrolase"/>
</dbReference>
<dbReference type="EMBL" id="RBAK01000004">
    <property type="protein sequence ID" value="RKN47527.1"/>
    <property type="molecule type" value="Genomic_DNA"/>
</dbReference>
<dbReference type="PANTHER" id="PTHR37017:SF11">
    <property type="entry name" value="ESTERASE_LIPASE_THIOESTERASE DOMAIN-CONTAINING PROTEIN"/>
    <property type="match status" value="1"/>
</dbReference>
<dbReference type="Pfam" id="PF12697">
    <property type="entry name" value="Abhydrolase_6"/>
    <property type="match status" value="1"/>
</dbReference>
<dbReference type="PANTHER" id="PTHR37017">
    <property type="entry name" value="AB HYDROLASE-1 DOMAIN-CONTAINING PROTEIN-RELATED"/>
    <property type="match status" value="1"/>
</dbReference>
<sequence length="278" mass="29219">MNLPFSRVSRPMASWAAVVAGVATAALVAGSAHAVPGHRPWAKPTVVLVHGAFADSSSWNGVIKDLKRDGYPVVAAANPLRGLHSDAEYVRSVLDSVPGPIVLAGHSYGGSVMSEAADGDKDVKALVYIASFAPDTGESTSGLAAKFPGGELGSALVSVPVSIPGVGTGTDLYIKQDQFRRVFAADVPRKVTDLMAATQRPITSAALDEPATRTAWKSIRSWFMVTRQDLAIPAESMRFMAERAKSRTVEINASHAVTVSEPKAVADLIDEAARATTR</sequence>
<dbReference type="GO" id="GO:0016787">
    <property type="term" value="F:hydrolase activity"/>
    <property type="evidence" value="ECO:0007669"/>
    <property type="project" value="UniProtKB-KW"/>
</dbReference>
<accession>A0A3A9ZJB8</accession>
<dbReference type="Gene3D" id="3.40.50.1820">
    <property type="entry name" value="alpha/beta hydrolase"/>
    <property type="match status" value="1"/>
</dbReference>
<evidence type="ECO:0000259" key="2">
    <source>
        <dbReference type="Pfam" id="PF12697"/>
    </source>
</evidence>
<dbReference type="InterPro" id="IPR000073">
    <property type="entry name" value="AB_hydrolase_1"/>
</dbReference>
<organism evidence="3 4">
    <name type="scientific">Micromonospora endolithica</name>
    <dbReference type="NCBI Taxonomy" id="230091"/>
    <lineage>
        <taxon>Bacteria</taxon>
        <taxon>Bacillati</taxon>
        <taxon>Actinomycetota</taxon>
        <taxon>Actinomycetes</taxon>
        <taxon>Micromonosporales</taxon>
        <taxon>Micromonosporaceae</taxon>
        <taxon>Micromonospora</taxon>
    </lineage>
</organism>
<feature type="domain" description="AB hydrolase-1" evidence="2">
    <location>
        <begin position="46"/>
        <end position="267"/>
    </location>
</feature>
<proteinExistence type="predicted"/>
<gene>
    <name evidence="3" type="ORF">D7223_12135</name>
</gene>
<evidence type="ECO:0000256" key="1">
    <source>
        <dbReference type="SAM" id="SignalP"/>
    </source>
</evidence>
<keyword evidence="4" id="KW-1185">Reference proteome</keyword>
<dbReference type="OrthoDB" id="9135783at2"/>
<dbReference type="AlphaFoldDB" id="A0A3A9ZJB8"/>
<keyword evidence="3" id="KW-0378">Hydrolase</keyword>
<name>A0A3A9ZJB8_9ACTN</name>
<feature type="signal peptide" evidence="1">
    <location>
        <begin position="1"/>
        <end position="34"/>
    </location>
</feature>
<reference evidence="3 4" key="1">
    <citation type="journal article" date="2004" name="Syst. Appl. Microbiol.">
        <title>Cryptoendolithic actinomycetes from antarctic sandstone rock samples: Micromonospora endolithica sp. nov. and two isolates related to Micromonospora coerulea Jensen 1932.</title>
        <authorList>
            <person name="Hirsch P."/>
            <person name="Mevs U."/>
            <person name="Kroppenstedt R.M."/>
            <person name="Schumann P."/>
            <person name="Stackebrandt E."/>
        </authorList>
    </citation>
    <scope>NUCLEOTIDE SEQUENCE [LARGE SCALE GENOMIC DNA]</scope>
    <source>
        <strain evidence="3 4">JCM 12677</strain>
    </source>
</reference>
<keyword evidence="1" id="KW-0732">Signal</keyword>
<dbReference type="SUPFAM" id="SSF53474">
    <property type="entry name" value="alpha/beta-Hydrolases"/>
    <property type="match status" value="1"/>
</dbReference>
<dbReference type="InterPro" id="IPR029058">
    <property type="entry name" value="AB_hydrolase_fold"/>
</dbReference>
<comment type="caution">
    <text evidence="3">The sequence shown here is derived from an EMBL/GenBank/DDBJ whole genome shotgun (WGS) entry which is preliminary data.</text>
</comment>
<protein>
    <submittedName>
        <fullName evidence="3">Alpha/beta hydrolase</fullName>
    </submittedName>
</protein>
<dbReference type="Proteomes" id="UP000281726">
    <property type="component" value="Unassembled WGS sequence"/>
</dbReference>
<feature type="chain" id="PRO_5017212544" evidence="1">
    <location>
        <begin position="35"/>
        <end position="278"/>
    </location>
</feature>